<feature type="region of interest" description="Disordered" evidence="17">
    <location>
        <begin position="919"/>
        <end position="948"/>
    </location>
</feature>
<evidence type="ECO:0000256" key="1">
    <source>
        <dbReference type="ARBA" id="ARBA00004498"/>
    </source>
</evidence>
<dbReference type="CDD" id="cd04273">
    <property type="entry name" value="ZnMc_ADAMTS_like"/>
    <property type="match status" value="1"/>
</dbReference>
<keyword evidence="2" id="KW-0964">Secreted</keyword>
<evidence type="ECO:0000259" key="19">
    <source>
        <dbReference type="PROSITE" id="PS50215"/>
    </source>
</evidence>
<dbReference type="Pfam" id="PF05986">
    <property type="entry name" value="ADAMTS_spacer1"/>
    <property type="match status" value="1"/>
</dbReference>
<dbReference type="GO" id="GO:0031012">
    <property type="term" value="C:extracellular matrix"/>
    <property type="evidence" value="ECO:0000318"/>
    <property type="project" value="GO_Central"/>
</dbReference>
<dbReference type="PRINTS" id="PR01857">
    <property type="entry name" value="ADAMTSFAMILY"/>
</dbReference>
<dbReference type="RefSeq" id="XP_035678906.1">
    <property type="nucleotide sequence ID" value="XM_035823013.1"/>
</dbReference>
<feature type="disulfide bond" evidence="15">
    <location>
        <begin position="535"/>
        <end position="546"/>
    </location>
</feature>
<evidence type="ECO:0000256" key="12">
    <source>
        <dbReference type="ARBA" id="ARBA00023180"/>
    </source>
</evidence>
<evidence type="ECO:0000256" key="16">
    <source>
        <dbReference type="PROSITE-ProRule" id="PRU00276"/>
    </source>
</evidence>
<keyword evidence="6 18" id="KW-0732">Signal</keyword>
<dbReference type="PROSITE" id="PS50900">
    <property type="entry name" value="PLAC"/>
    <property type="match status" value="1"/>
</dbReference>
<dbReference type="InterPro" id="IPR036383">
    <property type="entry name" value="TSP1_rpt_sf"/>
</dbReference>
<dbReference type="Gene3D" id="3.40.1620.60">
    <property type="match status" value="1"/>
</dbReference>
<dbReference type="KEGG" id="bfo:118417451"/>
<dbReference type="SMART" id="SM00209">
    <property type="entry name" value="TSP1"/>
    <property type="match status" value="6"/>
</dbReference>
<evidence type="ECO:0000256" key="7">
    <source>
        <dbReference type="ARBA" id="ARBA00022737"/>
    </source>
</evidence>
<dbReference type="Pfam" id="PF08686">
    <property type="entry name" value="PLAC"/>
    <property type="match status" value="1"/>
</dbReference>
<dbReference type="GeneID" id="118417451"/>
<evidence type="ECO:0000256" key="9">
    <source>
        <dbReference type="ARBA" id="ARBA00022833"/>
    </source>
</evidence>
<dbReference type="Gene3D" id="3.40.390.10">
    <property type="entry name" value="Collagenase (Catalytic Domain)"/>
    <property type="match status" value="1"/>
</dbReference>
<dbReference type="FunFam" id="2.60.120.830:FF:000001">
    <property type="entry name" value="A disintegrin and metalloproteinase with thrombospondin motifs 1"/>
    <property type="match status" value="1"/>
</dbReference>
<comment type="subcellular location">
    <subcellularLocation>
        <location evidence="1">Secreted</location>
        <location evidence="1">Extracellular space</location>
        <location evidence="1">Extracellular matrix</location>
    </subcellularLocation>
</comment>
<feature type="binding site" evidence="14">
    <location>
        <position position="265"/>
    </location>
    <ligand>
        <name>Ca(2+)</name>
        <dbReference type="ChEBI" id="CHEBI:29108"/>
        <label>2</label>
    </ligand>
</feature>
<feature type="disulfide bond" evidence="15">
    <location>
        <begin position="490"/>
        <end position="515"/>
    </location>
</feature>
<dbReference type="Pfam" id="PF19030">
    <property type="entry name" value="TSP1_ADAMTS"/>
    <property type="match status" value="5"/>
</dbReference>
<feature type="domain" description="PLAC" evidence="20">
    <location>
        <begin position="1157"/>
        <end position="1194"/>
    </location>
</feature>
<feature type="disulfide bond" evidence="15">
    <location>
        <begin position="364"/>
        <end position="371"/>
    </location>
</feature>
<proteinExistence type="predicted"/>
<evidence type="ECO:0000256" key="13">
    <source>
        <dbReference type="PIRSR" id="PIRSR613273-1"/>
    </source>
</evidence>
<feature type="signal peptide" evidence="18">
    <location>
        <begin position="1"/>
        <end position="19"/>
    </location>
</feature>
<feature type="disulfide bond" evidence="15">
    <location>
        <begin position="501"/>
        <end position="522"/>
    </location>
</feature>
<feature type="region of interest" description="Disordered" evidence="17">
    <location>
        <begin position="182"/>
        <end position="220"/>
    </location>
</feature>
<evidence type="ECO:0000259" key="20">
    <source>
        <dbReference type="PROSITE" id="PS50900"/>
    </source>
</evidence>
<dbReference type="InterPro" id="IPR010294">
    <property type="entry name" value="ADAMTS_spacer1"/>
</dbReference>
<dbReference type="PROSITE" id="PS50092">
    <property type="entry name" value="TSP1"/>
    <property type="match status" value="5"/>
</dbReference>
<feature type="binding site" evidence="14">
    <location>
        <position position="462"/>
    </location>
    <ligand>
        <name>Ca(2+)</name>
        <dbReference type="ChEBI" id="CHEBI:29108"/>
        <label>1</label>
    </ligand>
</feature>
<dbReference type="AlphaFoldDB" id="A0A9J7MT36"/>
<dbReference type="Gene3D" id="2.20.100.10">
    <property type="entry name" value="Thrombospondin type-1 (TSP1) repeat"/>
    <property type="match status" value="6"/>
</dbReference>
<evidence type="ECO:0000256" key="17">
    <source>
        <dbReference type="SAM" id="MobiDB-lite"/>
    </source>
</evidence>
<dbReference type="InterPro" id="IPR002870">
    <property type="entry name" value="Peptidase_M12B_N"/>
</dbReference>
<evidence type="ECO:0000313" key="22">
    <source>
        <dbReference type="RefSeq" id="XP_035678906.1"/>
    </source>
</evidence>
<feature type="binding site" evidence="14">
    <location>
        <position position="465"/>
    </location>
    <ligand>
        <name>Ca(2+)</name>
        <dbReference type="ChEBI" id="CHEBI:29108"/>
        <label>1</label>
    </ligand>
</feature>
<feature type="chain" id="PRO_5039949597" evidence="18">
    <location>
        <begin position="20"/>
        <end position="1199"/>
    </location>
</feature>
<keyword evidence="21" id="KW-1185">Reference proteome</keyword>
<evidence type="ECO:0000256" key="2">
    <source>
        <dbReference type="ARBA" id="ARBA00022525"/>
    </source>
</evidence>
<keyword evidence="11 15" id="KW-1015">Disulfide bond</keyword>
<feature type="disulfide bond" evidence="15">
    <location>
        <begin position="338"/>
        <end position="389"/>
    </location>
</feature>
<protein>
    <submittedName>
        <fullName evidence="22">A disintegrin and metalloproteinase with thrombospondin motifs 16-like</fullName>
    </submittedName>
</protein>
<keyword evidence="4" id="KW-0645">Protease</keyword>
<gene>
    <name evidence="22" type="primary">LOC118417451</name>
</gene>
<dbReference type="Gene3D" id="2.60.120.830">
    <property type="match status" value="1"/>
</dbReference>
<feature type="disulfide bond" evidence="15">
    <location>
        <begin position="585"/>
        <end position="597"/>
    </location>
</feature>
<dbReference type="InterPro" id="IPR041645">
    <property type="entry name" value="ADAMTS_CR_2"/>
</dbReference>
<dbReference type="PANTHER" id="PTHR13723:SF293">
    <property type="entry name" value="A DISINTEGRIN AND METALLOPROTEINASE WITH THROMBOSPONDIN MOTIFS 18"/>
    <property type="match status" value="1"/>
</dbReference>
<feature type="binding site" evidence="14 16">
    <location>
        <position position="415"/>
    </location>
    <ligand>
        <name>Zn(2+)</name>
        <dbReference type="ChEBI" id="CHEBI:29105"/>
        <note>catalytic</note>
    </ligand>
</feature>
<evidence type="ECO:0000256" key="10">
    <source>
        <dbReference type="ARBA" id="ARBA00023049"/>
    </source>
</evidence>
<dbReference type="InterPro" id="IPR045371">
    <property type="entry name" value="ADAMTS_CR_3"/>
</dbReference>
<feature type="binding site" evidence="14">
    <location>
        <position position="353"/>
    </location>
    <ligand>
        <name>Ca(2+)</name>
        <dbReference type="ChEBI" id="CHEBI:29108"/>
        <label>1</label>
    </ligand>
</feature>
<dbReference type="Pfam" id="PF00090">
    <property type="entry name" value="TSP_1"/>
    <property type="match status" value="1"/>
</dbReference>
<dbReference type="SUPFAM" id="SSF82895">
    <property type="entry name" value="TSP-1 type 1 repeat"/>
    <property type="match status" value="6"/>
</dbReference>
<name>A0A9J7MT36_BRAFL</name>
<keyword evidence="3" id="KW-0272">Extracellular matrix</keyword>
<dbReference type="InterPro" id="IPR013273">
    <property type="entry name" value="ADAMTS/ADAMTS-like"/>
</dbReference>
<sequence>MVSATLLYSFVWIFTGILAAAQDYNQGKDRLEGAYEGTTLARHPQEFMPPEDFEIVAPHLLDLNGNYLSHDWHGRRPPGWTNQDQAFHVKLRGHGQDFHVELQPNHRLLAPGFAVHRRRNKATKVEKYDQSRHCHFHGRLLSHGNSSAAISTCGGLKGVLRTPEQDYFIEPLHPDMARRKNVTTPGGTPHPHVLYKRSTSRPPKPSKLHKHHRRGHRQHYCGRKKKYYPKPVEEPILLSDEYIHAERGKRSLYRLEKLNQEFNVETLVVIDKKMLEKHGNENITTYVLTILNMVSSLYKDGTIGSSINIVLVGLLMLDGEEDGLNINHHADQSLNSFCQWQSSLDIINGTRHDHAILLTGLDICSWKNAPCDTLGFAPISGMCSKYRSCTINEDSGLGLAFTIAHESGHNFGMVHDGEGNVCSKRDGNIMSPTLQGVNGMFSWSSCSRDYLRKFLVTAQSTCLNDPPKAVAEFKFPEKLPGELYNADLQCKWQFGNSAQLCMFDFGKDICKGLWCHRGGRRCETKFLPAAEGTSCGPNKWCRMGQCVDYGDDGPPAVDGGWSPFSEWAPCSRTCGGGITYKERDCNNPRPQYGGAYCVGESKIYRMCNIQDCPKDTRDFRSQQCAEFNSKPFRGWYYKWKPYTRVEESDQCKLYCIAEDFDFFYALASKVKDGTRCVEEGDRLDVCVDGACEKVGCDHVLGSDATHDSCGVCNGDNSTCDFVYGEFHDMPEDNKYFPIVTIPPGARSVRVEELNISSSYLAIRDLEGKYYLTGDWTVDWPGEFDIGGTTFLYSRPYNEPEMLTAKGPTKKAVVIELLVQGENKGVAYTYTVPKPANETEKEPVPSYYTWSAVTSQCSASCGGGTLVTTAQCLWDLSRQVDDSFCDQTTKPSTGTHQCNMDPCPPRWIAGEWGTCSKSCGGGKQARPVNCTRKTSSQEQEPVDPTGCKNQPKPYSERNCNMQECPPQWVAGDWSECSKKCGHGFQTREVECKSRRQDQSYVIMPDSLCKYQMKPKIRQHCSKKCSRKMMWFISAWSQCSVSCGEGVRKRLLKCATKDSNGWYRQFPERRCSHLKRPPVQLEEKCVKPKCPKNRTQESLPKWYTGKWSTCSKECGGGLQQRLVHCIDASRGSRANGCPDKSKPPTSRQCNLDPCPEEEDESSCQDAFRWCHLVPQHNVCDHSFYGQKCCKSCRKHKQEQAS</sequence>
<dbReference type="InterPro" id="IPR010909">
    <property type="entry name" value="PLAC"/>
</dbReference>
<feature type="active site" evidence="13 16">
    <location>
        <position position="406"/>
    </location>
</feature>
<reference evidence="22" key="2">
    <citation type="submission" date="2025-08" db="UniProtKB">
        <authorList>
            <consortium name="RefSeq"/>
        </authorList>
    </citation>
    <scope>IDENTIFICATION</scope>
    <source>
        <strain evidence="22">S238N-H82</strain>
        <tissue evidence="22">Testes</tissue>
    </source>
</reference>
<evidence type="ECO:0000256" key="3">
    <source>
        <dbReference type="ARBA" id="ARBA00022530"/>
    </source>
</evidence>
<dbReference type="InterPro" id="IPR050439">
    <property type="entry name" value="ADAMTS_ADAMTS-like"/>
</dbReference>
<dbReference type="FunFam" id="2.20.100.10:FF:000006">
    <property type="entry name" value="A disintegrin and metalloproteinase with thrombospondin motifs 1"/>
    <property type="match status" value="1"/>
</dbReference>
<keyword evidence="10" id="KW-0482">Metalloprotease</keyword>
<dbReference type="FunFam" id="3.40.390.10:FF:000001">
    <property type="entry name" value="A disintegrin and metalloproteinase with thrombospondin motifs 1"/>
    <property type="match status" value="1"/>
</dbReference>
<keyword evidence="14" id="KW-0106">Calcium</keyword>
<evidence type="ECO:0000256" key="15">
    <source>
        <dbReference type="PIRSR" id="PIRSR613273-3"/>
    </source>
</evidence>
<dbReference type="Proteomes" id="UP000001554">
    <property type="component" value="Chromosome 6"/>
</dbReference>
<evidence type="ECO:0000256" key="5">
    <source>
        <dbReference type="ARBA" id="ARBA00022723"/>
    </source>
</evidence>
<keyword evidence="9 14" id="KW-0862">Zinc</keyword>
<evidence type="ECO:0000256" key="14">
    <source>
        <dbReference type="PIRSR" id="PIRSR613273-2"/>
    </source>
</evidence>
<evidence type="ECO:0000256" key="6">
    <source>
        <dbReference type="ARBA" id="ARBA00022729"/>
    </source>
</evidence>
<feature type="binding site" evidence="14">
    <location>
        <position position="465"/>
    </location>
    <ligand>
        <name>Ca(2+)</name>
        <dbReference type="ChEBI" id="CHEBI:29108"/>
        <label>2</label>
    </ligand>
</feature>
<feature type="disulfide bond" evidence="15">
    <location>
        <begin position="422"/>
        <end position="446"/>
    </location>
</feature>
<dbReference type="SUPFAM" id="SSF55486">
    <property type="entry name" value="Metalloproteases ('zincins'), catalytic domain"/>
    <property type="match status" value="1"/>
</dbReference>
<dbReference type="PANTHER" id="PTHR13723">
    <property type="entry name" value="ADAMTS A DISINTEGRIN AND METALLOPROTEASE WITH THROMBOSPONDIN MOTIFS PROTEASE"/>
    <property type="match status" value="1"/>
</dbReference>
<dbReference type="OMA" id="GYHADNT"/>
<dbReference type="Pfam" id="PF01562">
    <property type="entry name" value="Pep_M12B_propep"/>
    <property type="match status" value="1"/>
</dbReference>
<dbReference type="Pfam" id="PF17771">
    <property type="entry name" value="ADAMTS_CR_2"/>
    <property type="match status" value="1"/>
</dbReference>
<dbReference type="PROSITE" id="PS50215">
    <property type="entry name" value="ADAM_MEPRO"/>
    <property type="match status" value="1"/>
</dbReference>
<keyword evidence="5 14" id="KW-0479">Metal-binding</keyword>
<feature type="domain" description="Peptidase M12B" evidence="19">
    <location>
        <begin position="262"/>
        <end position="467"/>
    </location>
</feature>
<dbReference type="GO" id="GO:0004222">
    <property type="term" value="F:metalloendopeptidase activity"/>
    <property type="evidence" value="ECO:0000318"/>
    <property type="project" value="GO_Central"/>
</dbReference>
<feature type="disulfide bond" evidence="15">
    <location>
        <begin position="510"/>
        <end position="541"/>
    </location>
</feature>
<dbReference type="InterPro" id="IPR001590">
    <property type="entry name" value="Peptidase_M12B"/>
</dbReference>
<dbReference type="GO" id="GO:0006508">
    <property type="term" value="P:proteolysis"/>
    <property type="evidence" value="ECO:0000318"/>
    <property type="project" value="GO_Central"/>
</dbReference>
<reference evidence="21" key="1">
    <citation type="journal article" date="2020" name="Nat. Ecol. Evol.">
        <title>Deeply conserved synteny resolves early events in vertebrate evolution.</title>
        <authorList>
            <person name="Simakov O."/>
            <person name="Marletaz F."/>
            <person name="Yue J.X."/>
            <person name="O'Connell B."/>
            <person name="Jenkins J."/>
            <person name="Brandt A."/>
            <person name="Calef R."/>
            <person name="Tung C.H."/>
            <person name="Huang T.K."/>
            <person name="Schmutz J."/>
            <person name="Satoh N."/>
            <person name="Yu J.K."/>
            <person name="Putnam N.H."/>
            <person name="Green R.E."/>
            <person name="Rokhsar D.S."/>
        </authorList>
    </citation>
    <scope>NUCLEOTIDE SEQUENCE [LARGE SCALE GENOMIC DNA]</scope>
    <source>
        <strain evidence="21">S238N-H82</strain>
    </source>
</reference>
<dbReference type="Pfam" id="PF19236">
    <property type="entry name" value="ADAMTS_CR_3"/>
    <property type="match status" value="1"/>
</dbReference>
<keyword evidence="12" id="KW-0325">Glycoprotein</keyword>
<dbReference type="InterPro" id="IPR000884">
    <property type="entry name" value="TSP1_rpt"/>
</dbReference>
<accession>A0A9J7MT36</accession>
<dbReference type="GO" id="GO:0046872">
    <property type="term" value="F:metal ion binding"/>
    <property type="evidence" value="ECO:0007669"/>
    <property type="project" value="UniProtKB-KW"/>
</dbReference>
<evidence type="ECO:0000256" key="4">
    <source>
        <dbReference type="ARBA" id="ARBA00022670"/>
    </source>
</evidence>
<dbReference type="InterPro" id="IPR024079">
    <property type="entry name" value="MetalloPept_cat_dom_sf"/>
</dbReference>
<feature type="disulfide bond" evidence="15">
    <location>
        <begin position="383"/>
        <end position="462"/>
    </location>
</feature>
<feature type="binding site" evidence="14">
    <location>
        <position position="265"/>
    </location>
    <ligand>
        <name>Ca(2+)</name>
        <dbReference type="ChEBI" id="CHEBI:29108"/>
        <label>1</label>
    </ligand>
</feature>
<evidence type="ECO:0000313" key="21">
    <source>
        <dbReference type="Proteomes" id="UP000001554"/>
    </source>
</evidence>
<evidence type="ECO:0000256" key="8">
    <source>
        <dbReference type="ARBA" id="ARBA00022801"/>
    </source>
</evidence>
<dbReference type="OrthoDB" id="10035764at2759"/>
<keyword evidence="7" id="KW-0677">Repeat</keyword>
<feature type="binding site" evidence="14 16">
    <location>
        <position position="405"/>
    </location>
    <ligand>
        <name>Zn(2+)</name>
        <dbReference type="ChEBI" id="CHEBI:29105"/>
        <note>catalytic</note>
    </ligand>
</feature>
<comment type="caution">
    <text evidence="16">Lacks conserved residue(s) required for the propagation of feature annotation.</text>
</comment>
<evidence type="ECO:0000256" key="11">
    <source>
        <dbReference type="ARBA" id="ARBA00023157"/>
    </source>
</evidence>
<dbReference type="GO" id="GO:0030198">
    <property type="term" value="P:extracellular matrix organization"/>
    <property type="evidence" value="ECO:0000318"/>
    <property type="project" value="GO_Central"/>
</dbReference>
<feature type="compositionally biased region" description="Basic residues" evidence="17">
    <location>
        <begin position="193"/>
        <end position="220"/>
    </location>
</feature>
<comment type="cofactor">
    <cofactor evidence="14">
        <name>Zn(2+)</name>
        <dbReference type="ChEBI" id="CHEBI:29105"/>
    </cofactor>
    <text evidence="14">Binds 1 zinc ion per subunit.</text>
</comment>
<dbReference type="Pfam" id="PF01421">
    <property type="entry name" value="Reprolysin"/>
    <property type="match status" value="1"/>
</dbReference>
<keyword evidence="8" id="KW-0378">Hydrolase</keyword>
<evidence type="ECO:0000256" key="18">
    <source>
        <dbReference type="SAM" id="SignalP"/>
    </source>
</evidence>
<organism evidence="21 22">
    <name type="scientific">Branchiostoma floridae</name>
    <name type="common">Florida lancelet</name>
    <name type="synonym">Amphioxus</name>
    <dbReference type="NCBI Taxonomy" id="7739"/>
    <lineage>
        <taxon>Eukaryota</taxon>
        <taxon>Metazoa</taxon>
        <taxon>Chordata</taxon>
        <taxon>Cephalochordata</taxon>
        <taxon>Leptocardii</taxon>
        <taxon>Amphioxiformes</taxon>
        <taxon>Branchiostomatidae</taxon>
        <taxon>Branchiostoma</taxon>
    </lineage>
</organism>
<feature type="disulfide bond" evidence="15">
    <location>
        <begin position="570"/>
        <end position="607"/>
    </location>
</feature>
<feature type="binding site" evidence="14 16">
    <location>
        <position position="409"/>
    </location>
    <ligand>
        <name>Zn(2+)</name>
        <dbReference type="ChEBI" id="CHEBI:29105"/>
        <note>catalytic</note>
    </ligand>
</feature>
<dbReference type="FunFam" id="2.20.100.10:FF:000005">
    <property type="entry name" value="ADAM metallopeptidase with thrombospondin type 1 motif 9"/>
    <property type="match status" value="2"/>
</dbReference>
<feature type="disulfide bond" evidence="15">
    <location>
        <begin position="574"/>
        <end position="612"/>
    </location>
</feature>